<dbReference type="GO" id="GO:0005886">
    <property type="term" value="C:plasma membrane"/>
    <property type="evidence" value="ECO:0007669"/>
    <property type="project" value="UniProtKB-SubCell"/>
</dbReference>
<dbReference type="Pfam" id="PF00953">
    <property type="entry name" value="Glycos_transf_4"/>
    <property type="match status" value="1"/>
</dbReference>
<feature type="compositionally biased region" description="Basic and acidic residues" evidence="8">
    <location>
        <begin position="1"/>
        <end position="18"/>
    </location>
</feature>
<name>A0A4U3LVR9_9ACTN</name>
<evidence type="ECO:0000256" key="8">
    <source>
        <dbReference type="SAM" id="MobiDB-lite"/>
    </source>
</evidence>
<feature type="transmembrane region" description="Helical" evidence="9">
    <location>
        <begin position="194"/>
        <end position="213"/>
    </location>
</feature>
<dbReference type="CDD" id="cd06853">
    <property type="entry name" value="GT_WecA_like"/>
    <property type="match status" value="1"/>
</dbReference>
<evidence type="ECO:0000256" key="3">
    <source>
        <dbReference type="ARBA" id="ARBA00022679"/>
    </source>
</evidence>
<evidence type="ECO:0000313" key="10">
    <source>
        <dbReference type="EMBL" id="TKK78886.1"/>
    </source>
</evidence>
<keyword evidence="2" id="KW-1003">Cell membrane</keyword>
<dbReference type="GO" id="GO:0046872">
    <property type="term" value="F:metal ion binding"/>
    <property type="evidence" value="ECO:0007669"/>
    <property type="project" value="UniProtKB-KW"/>
</dbReference>
<keyword evidence="7" id="KW-0460">Magnesium</keyword>
<keyword evidence="6 9" id="KW-0472">Membrane</keyword>
<evidence type="ECO:0000256" key="6">
    <source>
        <dbReference type="ARBA" id="ARBA00023136"/>
    </source>
</evidence>
<feature type="transmembrane region" description="Helical" evidence="9">
    <location>
        <begin position="289"/>
        <end position="312"/>
    </location>
</feature>
<accession>A0A4U3LVR9</accession>
<dbReference type="GO" id="GO:0044038">
    <property type="term" value="P:cell wall macromolecule biosynthetic process"/>
    <property type="evidence" value="ECO:0007669"/>
    <property type="project" value="TreeGrafter"/>
</dbReference>
<feature type="transmembrane region" description="Helical" evidence="9">
    <location>
        <begin position="142"/>
        <end position="163"/>
    </location>
</feature>
<dbReference type="GO" id="GO:0071555">
    <property type="term" value="P:cell wall organization"/>
    <property type="evidence" value="ECO:0007669"/>
    <property type="project" value="TreeGrafter"/>
</dbReference>
<keyword evidence="11" id="KW-1185">Reference proteome</keyword>
<dbReference type="GO" id="GO:0009103">
    <property type="term" value="P:lipopolysaccharide biosynthetic process"/>
    <property type="evidence" value="ECO:0007669"/>
    <property type="project" value="TreeGrafter"/>
</dbReference>
<dbReference type="GO" id="GO:0016780">
    <property type="term" value="F:phosphotransferase activity, for other substituted phosphate groups"/>
    <property type="evidence" value="ECO:0007669"/>
    <property type="project" value="InterPro"/>
</dbReference>
<feature type="binding site" evidence="7">
    <location>
        <position position="161"/>
    </location>
    <ligand>
        <name>Mg(2+)</name>
        <dbReference type="ChEBI" id="CHEBI:18420"/>
    </ligand>
</feature>
<feature type="region of interest" description="Disordered" evidence="8">
    <location>
        <begin position="1"/>
        <end position="23"/>
    </location>
</feature>
<evidence type="ECO:0000313" key="11">
    <source>
        <dbReference type="Proteomes" id="UP000308705"/>
    </source>
</evidence>
<feature type="transmembrane region" description="Helical" evidence="9">
    <location>
        <begin position="318"/>
        <end position="339"/>
    </location>
</feature>
<proteinExistence type="predicted"/>
<comment type="cofactor">
    <cofactor evidence="7">
        <name>Mg(2+)</name>
        <dbReference type="ChEBI" id="CHEBI:18420"/>
    </cofactor>
</comment>
<keyword evidence="3 10" id="KW-0808">Transferase</keyword>
<feature type="transmembrane region" description="Helical" evidence="9">
    <location>
        <begin position="21"/>
        <end position="42"/>
    </location>
</feature>
<evidence type="ECO:0000256" key="2">
    <source>
        <dbReference type="ARBA" id="ARBA00022475"/>
    </source>
</evidence>
<dbReference type="PANTHER" id="PTHR22926:SF3">
    <property type="entry name" value="UNDECAPRENYL-PHOSPHATE ALPHA-N-ACETYLGLUCOSAMINYL 1-PHOSPHATE TRANSFERASE"/>
    <property type="match status" value="1"/>
</dbReference>
<feature type="transmembrane region" description="Helical" evidence="9">
    <location>
        <begin position="249"/>
        <end position="269"/>
    </location>
</feature>
<reference evidence="10 11" key="1">
    <citation type="submission" date="2019-04" db="EMBL/GenBank/DDBJ databases">
        <title>Herbidospora sp. NEAU-GS14.nov., a novel actinomycete isolated from soil.</title>
        <authorList>
            <person name="Han L."/>
        </authorList>
    </citation>
    <scope>NUCLEOTIDE SEQUENCE [LARGE SCALE GENOMIC DNA]</scope>
    <source>
        <strain evidence="10 11">NEAU-GS14</strain>
    </source>
</reference>
<gene>
    <name evidence="10" type="ORF">FDA94_36755</name>
</gene>
<feature type="binding site" evidence="7">
    <location>
        <position position="221"/>
    </location>
    <ligand>
        <name>Mg(2+)</name>
        <dbReference type="ChEBI" id="CHEBI:18420"/>
    </ligand>
</feature>
<evidence type="ECO:0000256" key="9">
    <source>
        <dbReference type="SAM" id="Phobius"/>
    </source>
</evidence>
<evidence type="ECO:0000256" key="1">
    <source>
        <dbReference type="ARBA" id="ARBA00004651"/>
    </source>
</evidence>
<dbReference type="Proteomes" id="UP000308705">
    <property type="component" value="Unassembled WGS sequence"/>
</dbReference>
<evidence type="ECO:0000256" key="7">
    <source>
        <dbReference type="PIRSR" id="PIRSR600715-1"/>
    </source>
</evidence>
<evidence type="ECO:0000256" key="5">
    <source>
        <dbReference type="ARBA" id="ARBA00022989"/>
    </source>
</evidence>
<comment type="subcellular location">
    <subcellularLocation>
        <location evidence="1">Cell membrane</location>
        <topology evidence="1">Multi-pass membrane protein</topology>
    </subcellularLocation>
</comment>
<feature type="transmembrane region" description="Helical" evidence="9">
    <location>
        <begin position="170"/>
        <end position="188"/>
    </location>
</feature>
<evidence type="ECO:0000256" key="4">
    <source>
        <dbReference type="ARBA" id="ARBA00022692"/>
    </source>
</evidence>
<dbReference type="PANTHER" id="PTHR22926">
    <property type="entry name" value="PHOSPHO-N-ACETYLMURAMOYL-PENTAPEPTIDE-TRANSFERASE"/>
    <property type="match status" value="1"/>
</dbReference>
<comment type="caution">
    <text evidence="10">The sequence shown here is derived from an EMBL/GenBank/DDBJ whole genome shotgun (WGS) entry which is preliminary data.</text>
</comment>
<dbReference type="AlphaFoldDB" id="A0A4U3LVR9"/>
<protein>
    <submittedName>
        <fullName evidence="10">Undecaprenyl/decaprenyl-phosphate alpha-N-acetylglucosaminyl 1-phosphate transferase</fullName>
    </submittedName>
</protein>
<dbReference type="OrthoDB" id="5178981at2"/>
<keyword evidence="5 9" id="KW-1133">Transmembrane helix</keyword>
<feature type="transmembrane region" description="Helical" evidence="9">
    <location>
        <begin position="225"/>
        <end position="243"/>
    </location>
</feature>
<sequence length="351" mass="35370">MAAPPEPRRDPARHDQRGPRPVNPAIVLGTAVSATVVGALAVEPLRRLALRVGLVDHPGGHKAHRAPTPYLGGPAIILGTAVAGVADDPRVHALLFGGLVFALVGLVDDARPLGRLPRLAVETPTALLVAVNSVRADLTGVSWLDVTLTATWLVFAANAFNLLDNMDGALGAVTTATGLTLGAAALAAGSGPVALVPFALAGSAAGFLVHNWTPARIFMGDCGSLFIGFTVAGCALLVFDGPFHAPAGALLATFTATVDTGVVLLARALHHRPLTCGGTDHVAHRLRRVGLPAPVIVYGLAASAAVSGALAVAMTLGLLSPLVALSGAGTAAVAGVLAFQQVDVYRVAVTA</sequence>
<organism evidence="10 11">
    <name type="scientific">Herbidospora galbida</name>
    <dbReference type="NCBI Taxonomy" id="2575442"/>
    <lineage>
        <taxon>Bacteria</taxon>
        <taxon>Bacillati</taxon>
        <taxon>Actinomycetota</taxon>
        <taxon>Actinomycetes</taxon>
        <taxon>Streptosporangiales</taxon>
        <taxon>Streptosporangiaceae</taxon>
        <taxon>Herbidospora</taxon>
    </lineage>
</organism>
<dbReference type="InterPro" id="IPR000715">
    <property type="entry name" value="Glycosyl_transferase_4"/>
</dbReference>
<feature type="transmembrane region" description="Helical" evidence="9">
    <location>
        <begin position="91"/>
        <end position="107"/>
    </location>
</feature>
<keyword evidence="7" id="KW-0479">Metal-binding</keyword>
<dbReference type="EMBL" id="SZQA01000064">
    <property type="protein sequence ID" value="TKK78886.1"/>
    <property type="molecule type" value="Genomic_DNA"/>
</dbReference>
<keyword evidence="4 9" id="KW-0812">Transmembrane</keyword>